<comment type="caution">
    <text evidence="3">The sequence shown here is derived from an EMBL/GenBank/DDBJ whole genome shotgun (WGS) entry which is preliminary data.</text>
</comment>
<dbReference type="GO" id="GO:0016740">
    <property type="term" value="F:transferase activity"/>
    <property type="evidence" value="ECO:0007669"/>
    <property type="project" value="UniProtKB-KW"/>
</dbReference>
<evidence type="ECO:0000256" key="1">
    <source>
        <dbReference type="SAM" id="Phobius"/>
    </source>
</evidence>
<dbReference type="RefSeq" id="WP_203799570.1">
    <property type="nucleotide sequence ID" value="NZ_BAAAQE010000092.1"/>
</dbReference>
<keyword evidence="1" id="KW-1133">Transmembrane helix</keyword>
<feature type="transmembrane region" description="Helical" evidence="1">
    <location>
        <begin position="36"/>
        <end position="53"/>
    </location>
</feature>
<name>A0ABQ3XF98_9ACTN</name>
<feature type="transmembrane region" description="Helical" evidence="1">
    <location>
        <begin position="303"/>
        <end position="322"/>
    </location>
</feature>
<keyword evidence="1" id="KW-0472">Membrane</keyword>
<feature type="transmembrane region" description="Helical" evidence="1">
    <location>
        <begin position="176"/>
        <end position="193"/>
    </location>
</feature>
<keyword evidence="1" id="KW-0812">Transmembrane</keyword>
<evidence type="ECO:0000313" key="3">
    <source>
        <dbReference type="EMBL" id="GID57169.1"/>
    </source>
</evidence>
<sequence>MSAAQPVRDRYFDLLRVLAIIRVSVFHFFPYAVLELAFPSMGVMFALAGSLMANSLDRAPVLTVVRGRMRRLLPALWVLAAILVPVMFLVGWERQAPLWHLIAWIVPIANPPASGFGFEAAEVLWYLVTYFWLVLASPLLYRLYRKARLFTVLLPLAVLALVSVHPLWPAEAIEEVGVDLLTFASCWILGFAHRDGTLRRISGRLIGVLAVGCVAGALAWGHSGVKEIPLAYAIYNLGFVLALLRWQPDMSWLARRSGLSSWVSMINARAVTIYLWNNVAIALCYPVGDALEVWRLGSFFEVGYLTIAVALLVNAVLMFGWVEDLAARRRARFLPWPAVPSAPPPTFRSTAKVPNHEPETMPRMVLAAGTAHAETSIFRAPRHAATRRDPRGRGR</sequence>
<keyword evidence="3" id="KW-0808">Transferase</keyword>
<organism evidence="3 4">
    <name type="scientific">Actinoplanes couchii</name>
    <dbReference type="NCBI Taxonomy" id="403638"/>
    <lineage>
        <taxon>Bacteria</taxon>
        <taxon>Bacillati</taxon>
        <taxon>Actinomycetota</taxon>
        <taxon>Actinomycetes</taxon>
        <taxon>Micromonosporales</taxon>
        <taxon>Micromonosporaceae</taxon>
        <taxon>Actinoplanes</taxon>
    </lineage>
</organism>
<reference evidence="3 4" key="1">
    <citation type="submission" date="2021-01" db="EMBL/GenBank/DDBJ databases">
        <title>Whole genome shotgun sequence of Actinoplanes couchii NBRC 106145.</title>
        <authorList>
            <person name="Komaki H."/>
            <person name="Tamura T."/>
        </authorList>
    </citation>
    <scope>NUCLEOTIDE SEQUENCE [LARGE SCALE GENOMIC DNA]</scope>
    <source>
        <strain evidence="3 4">NBRC 106145</strain>
    </source>
</reference>
<feature type="transmembrane region" description="Helical" evidence="1">
    <location>
        <begin position="73"/>
        <end position="92"/>
    </location>
</feature>
<evidence type="ECO:0000313" key="4">
    <source>
        <dbReference type="Proteomes" id="UP000612282"/>
    </source>
</evidence>
<gene>
    <name evidence="3" type="ORF">Aco03nite_055730</name>
</gene>
<dbReference type="Pfam" id="PF01757">
    <property type="entry name" value="Acyl_transf_3"/>
    <property type="match status" value="1"/>
</dbReference>
<feature type="transmembrane region" description="Helical" evidence="1">
    <location>
        <begin position="148"/>
        <end position="170"/>
    </location>
</feature>
<keyword evidence="4" id="KW-1185">Reference proteome</keyword>
<evidence type="ECO:0000259" key="2">
    <source>
        <dbReference type="Pfam" id="PF01757"/>
    </source>
</evidence>
<dbReference type="InterPro" id="IPR002656">
    <property type="entry name" value="Acyl_transf_3_dom"/>
</dbReference>
<dbReference type="EMBL" id="BOMG01000068">
    <property type="protein sequence ID" value="GID57169.1"/>
    <property type="molecule type" value="Genomic_DNA"/>
</dbReference>
<feature type="domain" description="Acyltransferase 3" evidence="2">
    <location>
        <begin position="10"/>
        <end position="312"/>
    </location>
</feature>
<feature type="transmembrane region" description="Helical" evidence="1">
    <location>
        <begin position="123"/>
        <end position="141"/>
    </location>
</feature>
<protein>
    <submittedName>
        <fullName evidence="3">Integral membrane transferase</fullName>
    </submittedName>
</protein>
<feature type="transmembrane region" description="Helical" evidence="1">
    <location>
        <begin position="228"/>
        <end position="246"/>
    </location>
</feature>
<proteinExistence type="predicted"/>
<dbReference type="Proteomes" id="UP000612282">
    <property type="component" value="Unassembled WGS sequence"/>
</dbReference>
<accession>A0ABQ3XF98</accession>
<feature type="transmembrane region" description="Helical" evidence="1">
    <location>
        <begin position="266"/>
        <end position="288"/>
    </location>
</feature>
<feature type="transmembrane region" description="Helical" evidence="1">
    <location>
        <begin position="205"/>
        <end position="222"/>
    </location>
</feature>